<feature type="chain" id="PRO_5019045809" description="laccase" evidence="14">
    <location>
        <begin position="25"/>
        <end position="420"/>
    </location>
</feature>
<evidence type="ECO:0000256" key="13">
    <source>
        <dbReference type="ARBA" id="ARBA00023185"/>
    </source>
</evidence>
<keyword evidence="12" id="KW-0325">Glycoprotein</keyword>
<keyword evidence="7" id="KW-0964">Secreted</keyword>
<dbReference type="InterPro" id="IPR034289">
    <property type="entry name" value="CuRO_3_LCC"/>
</dbReference>
<dbReference type="CDD" id="cd13875">
    <property type="entry name" value="CuRO_2_LCC_plant"/>
    <property type="match status" value="1"/>
</dbReference>
<dbReference type="SUPFAM" id="SSF49503">
    <property type="entry name" value="Cupredoxins"/>
    <property type="match status" value="3"/>
</dbReference>
<comment type="subcellular location">
    <subcellularLocation>
        <location evidence="3">Secreted</location>
        <location evidence="3">Extracellular space</location>
        <location evidence="3">Apoplast</location>
    </subcellularLocation>
</comment>
<evidence type="ECO:0000313" key="19">
    <source>
        <dbReference type="Proteomes" id="UP000288805"/>
    </source>
</evidence>
<evidence type="ECO:0000259" key="17">
    <source>
        <dbReference type="Pfam" id="PF07732"/>
    </source>
</evidence>
<evidence type="ECO:0000259" key="16">
    <source>
        <dbReference type="Pfam" id="PF07731"/>
    </source>
</evidence>
<evidence type="ECO:0000313" key="18">
    <source>
        <dbReference type="EMBL" id="RVW17990.1"/>
    </source>
</evidence>
<evidence type="ECO:0000256" key="9">
    <source>
        <dbReference type="ARBA" id="ARBA00022737"/>
    </source>
</evidence>
<dbReference type="Gene3D" id="2.60.40.420">
    <property type="entry name" value="Cupredoxins - blue copper proteins"/>
    <property type="match status" value="3"/>
</dbReference>
<feature type="signal peptide" evidence="14">
    <location>
        <begin position="1"/>
        <end position="24"/>
    </location>
</feature>
<dbReference type="GO" id="GO:0046274">
    <property type="term" value="P:lignin catabolic process"/>
    <property type="evidence" value="ECO:0007669"/>
    <property type="project" value="UniProtKB-KW"/>
</dbReference>
<feature type="domain" description="Plastocyanin-like" evidence="16">
    <location>
        <begin position="304"/>
        <end position="419"/>
    </location>
</feature>
<dbReference type="Pfam" id="PF07731">
    <property type="entry name" value="Cu-oxidase_2"/>
    <property type="match status" value="1"/>
</dbReference>
<evidence type="ECO:0000259" key="15">
    <source>
        <dbReference type="Pfam" id="PF00394"/>
    </source>
</evidence>
<name>A0A438C408_VITVI</name>
<dbReference type="Pfam" id="PF07732">
    <property type="entry name" value="Cu-oxidase_3"/>
    <property type="match status" value="1"/>
</dbReference>
<keyword evidence="10" id="KW-0560">Oxidoreductase</keyword>
<dbReference type="InterPro" id="IPR045087">
    <property type="entry name" value="Cu-oxidase_fam"/>
</dbReference>
<comment type="catalytic activity">
    <reaction evidence="1">
        <text>4 hydroquinone + O2 = 4 benzosemiquinone + 2 H2O</text>
        <dbReference type="Rhea" id="RHEA:11276"/>
        <dbReference type="ChEBI" id="CHEBI:15377"/>
        <dbReference type="ChEBI" id="CHEBI:15379"/>
        <dbReference type="ChEBI" id="CHEBI:17594"/>
        <dbReference type="ChEBI" id="CHEBI:17977"/>
        <dbReference type="EC" id="1.10.3.2"/>
    </reaction>
</comment>
<evidence type="ECO:0000256" key="14">
    <source>
        <dbReference type="SAM" id="SignalP"/>
    </source>
</evidence>
<dbReference type="InterPro" id="IPR011707">
    <property type="entry name" value="Cu-oxidase-like_N"/>
</dbReference>
<evidence type="ECO:0000256" key="12">
    <source>
        <dbReference type="ARBA" id="ARBA00023180"/>
    </source>
</evidence>
<keyword evidence="8" id="KW-0479">Metal-binding</keyword>
<protein>
    <recommendedName>
        <fullName evidence="5">laccase</fullName>
        <ecNumber evidence="5">1.10.3.2</ecNumber>
    </recommendedName>
</protein>
<sequence length="420" mass="47542">MWLIMKVFLLQILAFLLFGGDIYCQASTRRLTFVVKEASYTRLCSTKNILTVNGQFPGPTIYAKKGETIIVDVYNKGKENITIHWHGVSMPRYPWTDGPEYITQCPIQPGSKFSQKIILSLRKALYDTFKLTVDHGKTYLLRIINAALHEALFFSIAKHKMTVVGTDGSYTKPLTRDYITIYPGQTYDVLLEANQHPDHYYMAAKTYSIAPAARNFFDNTTTTAIVQYRGYYTPSSPLSLPYLPTYNDTNASVQVMAGLRSLADAEHPCNVPLSPSTKLIYTVDKFPSVPELVFDFTTDIIPLEYQTPKNGTEVRVLEYNSTVEIVFQGTNLIAGTHHPMHLHGYSFYVVGWGFGNFDKDKDPLHYNLVDPPLQSTISVPTKGWATIRFEASNPGVWFMHCHVERHQTWGMDTAFIVKNG</sequence>
<dbReference type="EC" id="1.10.3.2" evidence="5"/>
<evidence type="ECO:0000256" key="3">
    <source>
        <dbReference type="ARBA" id="ARBA00004271"/>
    </source>
</evidence>
<dbReference type="PANTHER" id="PTHR11709">
    <property type="entry name" value="MULTI-COPPER OXIDASE"/>
    <property type="match status" value="1"/>
</dbReference>
<dbReference type="PANTHER" id="PTHR11709:SF487">
    <property type="entry name" value="LACCASE"/>
    <property type="match status" value="1"/>
</dbReference>
<dbReference type="InterPro" id="IPR011706">
    <property type="entry name" value="Cu-oxidase_C"/>
</dbReference>
<evidence type="ECO:0000256" key="6">
    <source>
        <dbReference type="ARBA" id="ARBA00022523"/>
    </source>
</evidence>
<reference evidence="18 19" key="1">
    <citation type="journal article" date="2018" name="PLoS Genet.">
        <title>Population sequencing reveals clonal diversity and ancestral inbreeding in the grapevine cultivar Chardonnay.</title>
        <authorList>
            <person name="Roach M.J."/>
            <person name="Johnson D.L."/>
            <person name="Bohlmann J."/>
            <person name="van Vuuren H.J."/>
            <person name="Jones S.J."/>
            <person name="Pretorius I.S."/>
            <person name="Schmidt S.A."/>
            <person name="Borneman A.R."/>
        </authorList>
    </citation>
    <scope>NUCLEOTIDE SEQUENCE [LARGE SCALE GENOMIC DNA]</scope>
    <source>
        <strain evidence="19">cv. Chardonnay</strain>
        <tissue evidence="18">Leaf</tissue>
    </source>
</reference>
<dbReference type="InterPro" id="IPR034285">
    <property type="entry name" value="CuRO_2_LCC"/>
</dbReference>
<evidence type="ECO:0000256" key="11">
    <source>
        <dbReference type="ARBA" id="ARBA00023008"/>
    </source>
</evidence>
<dbReference type="InterPro" id="IPR002355">
    <property type="entry name" value="Cu_oxidase_Cu_BS"/>
</dbReference>
<comment type="similarity">
    <text evidence="4">Belongs to the multicopper oxidase family.</text>
</comment>
<dbReference type="InterPro" id="IPR008972">
    <property type="entry name" value="Cupredoxin"/>
</dbReference>
<evidence type="ECO:0000256" key="8">
    <source>
        <dbReference type="ARBA" id="ARBA00022723"/>
    </source>
</evidence>
<dbReference type="InterPro" id="IPR033138">
    <property type="entry name" value="Cu_oxidase_CS"/>
</dbReference>
<accession>A0A438C408</accession>
<dbReference type="GO" id="GO:0048046">
    <property type="term" value="C:apoplast"/>
    <property type="evidence" value="ECO:0007669"/>
    <property type="project" value="UniProtKB-SubCell"/>
</dbReference>
<dbReference type="GO" id="GO:0005507">
    <property type="term" value="F:copper ion binding"/>
    <property type="evidence" value="ECO:0007669"/>
    <property type="project" value="InterPro"/>
</dbReference>
<dbReference type="CDD" id="cd13897">
    <property type="entry name" value="CuRO_3_LCC_plant"/>
    <property type="match status" value="1"/>
</dbReference>
<keyword evidence="9" id="KW-0677">Repeat</keyword>
<organism evidence="18 19">
    <name type="scientific">Vitis vinifera</name>
    <name type="common">Grape</name>
    <dbReference type="NCBI Taxonomy" id="29760"/>
    <lineage>
        <taxon>Eukaryota</taxon>
        <taxon>Viridiplantae</taxon>
        <taxon>Streptophyta</taxon>
        <taxon>Embryophyta</taxon>
        <taxon>Tracheophyta</taxon>
        <taxon>Spermatophyta</taxon>
        <taxon>Magnoliopsida</taxon>
        <taxon>eudicotyledons</taxon>
        <taxon>Gunneridae</taxon>
        <taxon>Pentapetalae</taxon>
        <taxon>rosids</taxon>
        <taxon>Vitales</taxon>
        <taxon>Vitaceae</taxon>
        <taxon>Viteae</taxon>
        <taxon>Vitis</taxon>
    </lineage>
</organism>
<dbReference type="InterPro" id="IPR001117">
    <property type="entry name" value="Cu-oxidase_2nd"/>
</dbReference>
<keyword evidence="11" id="KW-0186">Copper</keyword>
<keyword evidence="6" id="KW-0052">Apoplast</keyword>
<evidence type="ECO:0000256" key="10">
    <source>
        <dbReference type="ARBA" id="ARBA00023002"/>
    </source>
</evidence>
<dbReference type="Pfam" id="PF00394">
    <property type="entry name" value="Cu-oxidase"/>
    <property type="match status" value="1"/>
</dbReference>
<proteinExistence type="inferred from homology"/>
<dbReference type="GO" id="GO:0052716">
    <property type="term" value="F:hydroquinone:oxygen oxidoreductase activity"/>
    <property type="evidence" value="ECO:0007669"/>
    <property type="project" value="UniProtKB-EC"/>
</dbReference>
<gene>
    <name evidence="18" type="primary">LAC14_15</name>
    <name evidence="18" type="ORF">CK203_115181</name>
</gene>
<keyword evidence="14" id="KW-0732">Signal</keyword>
<dbReference type="PROSITE" id="PS00079">
    <property type="entry name" value="MULTICOPPER_OXIDASE1"/>
    <property type="match status" value="1"/>
</dbReference>
<dbReference type="PROSITE" id="PS00080">
    <property type="entry name" value="MULTICOPPER_OXIDASE2"/>
    <property type="match status" value="1"/>
</dbReference>
<comment type="caution">
    <text evidence="18">The sequence shown here is derived from an EMBL/GenBank/DDBJ whole genome shotgun (WGS) entry which is preliminary data.</text>
</comment>
<evidence type="ECO:0000256" key="1">
    <source>
        <dbReference type="ARBA" id="ARBA00000349"/>
    </source>
</evidence>
<dbReference type="AlphaFoldDB" id="A0A438C408"/>
<feature type="domain" description="Plastocyanin-like" evidence="17">
    <location>
        <begin position="35"/>
        <end position="119"/>
    </location>
</feature>
<keyword evidence="13" id="KW-0439">Lignin degradation</keyword>
<feature type="domain" description="Plastocyanin-like" evidence="15">
    <location>
        <begin position="126"/>
        <end position="230"/>
    </location>
</feature>
<evidence type="ECO:0000256" key="4">
    <source>
        <dbReference type="ARBA" id="ARBA00010609"/>
    </source>
</evidence>
<evidence type="ECO:0000256" key="7">
    <source>
        <dbReference type="ARBA" id="ARBA00022525"/>
    </source>
</evidence>
<comment type="cofactor">
    <cofactor evidence="2">
        <name>Cu cation</name>
        <dbReference type="ChEBI" id="CHEBI:23378"/>
    </cofactor>
</comment>
<evidence type="ECO:0000256" key="2">
    <source>
        <dbReference type="ARBA" id="ARBA00001935"/>
    </source>
</evidence>
<dbReference type="EMBL" id="QGNW01002563">
    <property type="protein sequence ID" value="RVW17990.1"/>
    <property type="molecule type" value="Genomic_DNA"/>
</dbReference>
<dbReference type="Proteomes" id="UP000288805">
    <property type="component" value="Unassembled WGS sequence"/>
</dbReference>
<evidence type="ECO:0000256" key="5">
    <source>
        <dbReference type="ARBA" id="ARBA00012297"/>
    </source>
</evidence>